<dbReference type="InterPro" id="IPR036930">
    <property type="entry name" value="WGR_dom_sf"/>
</dbReference>
<accession>A0A142BPE6</accession>
<protein>
    <recommendedName>
        <fullName evidence="1">WGR domain-containing protein</fullName>
    </recommendedName>
</protein>
<gene>
    <name evidence="2" type="ORF">pSinB_089</name>
</gene>
<dbReference type="SUPFAM" id="SSF142921">
    <property type="entry name" value="WGR domain-like"/>
    <property type="match status" value="1"/>
</dbReference>
<dbReference type="InterPro" id="IPR008893">
    <property type="entry name" value="WGR_domain"/>
</dbReference>
<sequence>MTQPCSTLYLQRIDPSRNMSRYYALSIQRNLFGEICLPEFRAAEAAL</sequence>
<dbReference type="EMBL" id="KU140623">
    <property type="protein sequence ID" value="AMP34954.1"/>
    <property type="molecule type" value="Genomic_DNA"/>
</dbReference>
<evidence type="ECO:0000313" key="2">
    <source>
        <dbReference type="EMBL" id="AMP34954.1"/>
    </source>
</evidence>
<reference evidence="2" key="1">
    <citation type="submission" date="2015-11" db="EMBL/GenBank/DDBJ databases">
        <title>Molecular characterization of pSinB plasmid of arsenite oxidizing, metalotolerant Sinorhizobium sp. M14 - insight into the heavy metal resistome of sinorhizobial extrachromosomal replicons.</title>
        <authorList>
            <person name="Romaniuk K."/>
            <person name="Decewicz P."/>
            <person name="Mielnicki S."/>
            <person name="Sklodowska A."/>
            <person name="Dziewit L."/>
            <person name="Drewniak L."/>
        </authorList>
    </citation>
    <scope>NUCLEOTIDE SEQUENCE</scope>
    <source>
        <strain evidence="2">M14</strain>
        <plasmid evidence="2">pSinB</plasmid>
    </source>
</reference>
<organism evidence="2">
    <name type="scientific">Sinorhizobium sp. M14</name>
    <dbReference type="NCBI Taxonomy" id="430451"/>
    <lineage>
        <taxon>Bacteria</taxon>
        <taxon>Pseudomonadati</taxon>
        <taxon>Pseudomonadota</taxon>
        <taxon>Alphaproteobacteria</taxon>
        <taxon>Hyphomicrobiales</taxon>
        <taxon>Rhizobiaceae</taxon>
        <taxon>Sinorhizobium/Ensifer group</taxon>
        <taxon>Sinorhizobium</taxon>
    </lineage>
</organism>
<dbReference type="Pfam" id="PF05406">
    <property type="entry name" value="WGR"/>
    <property type="match status" value="1"/>
</dbReference>
<proteinExistence type="predicted"/>
<geneLocation type="plasmid" evidence="2">
    <name>pSinB</name>
</geneLocation>
<dbReference type="AlphaFoldDB" id="A0A142BPE6"/>
<dbReference type="InterPro" id="IPR049809">
    <property type="entry name" value="YehF/YfeS-like_WGR"/>
</dbReference>
<name>A0A142BPE6_9HYPH</name>
<dbReference type="CDD" id="cd07996">
    <property type="entry name" value="WGR_MMR_like"/>
    <property type="match status" value="1"/>
</dbReference>
<feature type="domain" description="WGR" evidence="1">
    <location>
        <begin position="7"/>
        <end position="37"/>
    </location>
</feature>
<keyword evidence="2" id="KW-0614">Plasmid</keyword>
<evidence type="ECO:0000259" key="1">
    <source>
        <dbReference type="Pfam" id="PF05406"/>
    </source>
</evidence>